<feature type="transmembrane region" description="Helical" evidence="5">
    <location>
        <begin position="350"/>
        <end position="371"/>
    </location>
</feature>
<dbReference type="Pfam" id="PF07690">
    <property type="entry name" value="MFS_1"/>
    <property type="match status" value="1"/>
</dbReference>
<evidence type="ECO:0000256" key="5">
    <source>
        <dbReference type="SAM" id="Phobius"/>
    </source>
</evidence>
<dbReference type="RefSeq" id="XP_719999.2">
    <property type="nucleotide sequence ID" value="XM_714906.2"/>
</dbReference>
<dbReference type="InterPro" id="IPR020846">
    <property type="entry name" value="MFS_dom"/>
</dbReference>
<comment type="subcellular location">
    <subcellularLocation>
        <location evidence="1">Membrane</location>
        <topology evidence="1">Multi-pass membrane protein</topology>
    </subcellularLocation>
</comment>
<dbReference type="PROSITE" id="PS50850">
    <property type="entry name" value="MFS"/>
    <property type="match status" value="1"/>
</dbReference>
<dbReference type="SMR" id="A0A1D8PJN2"/>
<name>A0A1D8PJN2_CANAL</name>
<dbReference type="OMA" id="FILCWAM"/>
<accession>A0A1D8PJN2</accession>
<dbReference type="EMBL" id="CP017625">
    <property type="protein sequence ID" value="AOW28338.1"/>
    <property type="molecule type" value="Genomic_DNA"/>
</dbReference>
<dbReference type="InterPro" id="IPR011701">
    <property type="entry name" value="MFS"/>
</dbReference>
<feature type="transmembrane region" description="Helical" evidence="5">
    <location>
        <begin position="148"/>
        <end position="173"/>
    </location>
</feature>
<dbReference type="AlphaFoldDB" id="A0A1D8PJN2"/>
<keyword evidence="2 5" id="KW-0812">Transmembrane</keyword>
<dbReference type="Proteomes" id="UP000000559">
    <property type="component" value="Chromosome 3"/>
</dbReference>
<dbReference type="Gene3D" id="1.20.1720.10">
    <property type="entry name" value="Multidrug resistance protein D"/>
    <property type="match status" value="1"/>
</dbReference>
<feature type="transmembrane region" description="Helical" evidence="5">
    <location>
        <begin position="248"/>
        <end position="271"/>
    </location>
</feature>
<dbReference type="InParanoid" id="A0A1D8PJN2"/>
<evidence type="ECO:0000256" key="2">
    <source>
        <dbReference type="ARBA" id="ARBA00022692"/>
    </source>
</evidence>
<feature type="transmembrane region" description="Helical" evidence="5">
    <location>
        <begin position="59"/>
        <end position="75"/>
    </location>
</feature>
<evidence type="ECO:0000256" key="3">
    <source>
        <dbReference type="ARBA" id="ARBA00022989"/>
    </source>
</evidence>
<feature type="transmembrane region" description="Helical" evidence="5">
    <location>
        <begin position="413"/>
        <end position="433"/>
    </location>
</feature>
<keyword evidence="3 5" id="KW-1133">Transmembrane helix</keyword>
<dbReference type="VEuPathDB" id="FungiDB:C3_03070W_A"/>
<evidence type="ECO:0000313" key="7">
    <source>
        <dbReference type="CGD" id="CAL0000196638"/>
    </source>
</evidence>
<evidence type="ECO:0000256" key="4">
    <source>
        <dbReference type="ARBA" id="ARBA00023136"/>
    </source>
</evidence>
<proteinExistence type="predicted"/>
<feature type="transmembrane region" description="Helical" evidence="5">
    <location>
        <begin position="283"/>
        <end position="305"/>
    </location>
</feature>
<evidence type="ECO:0000256" key="1">
    <source>
        <dbReference type="ARBA" id="ARBA00004141"/>
    </source>
</evidence>
<feature type="transmembrane region" description="Helical" evidence="5">
    <location>
        <begin position="383"/>
        <end position="401"/>
    </location>
</feature>
<dbReference type="CGD" id="CAL0000196638">
    <property type="gene designation" value="orf19.7936"/>
</dbReference>
<feature type="transmembrane region" description="Helical" evidence="5">
    <location>
        <begin position="20"/>
        <end position="47"/>
    </location>
</feature>
<reference evidence="8 9" key="3">
    <citation type="journal article" date="2013" name="Genome Biol.">
        <title>Assembly of a phased diploid Candida albicans genome facilitates allele-specific measurements and provides a simple model for repeat and indel structure.</title>
        <authorList>
            <person name="Muzzey D."/>
            <person name="Schwartz K."/>
            <person name="Weissman J.S."/>
            <person name="Sherlock G."/>
        </authorList>
    </citation>
    <scope>NUCLEOTIDE SEQUENCE [LARGE SCALE GENOMIC DNA]</scope>
    <source>
        <strain evidence="9">SC5314 / ATCC MYA-2876</strain>
    </source>
</reference>
<dbReference type="InterPro" id="IPR036259">
    <property type="entry name" value="MFS_trans_sf"/>
</dbReference>
<dbReference type="GeneID" id="3638396"/>
<reference evidence="8 9" key="1">
    <citation type="journal article" date="2004" name="Proc. Natl. Acad. Sci. U.S.A.">
        <title>The diploid genome sequence of Candida albicans.</title>
        <authorList>
            <person name="Jones T."/>
            <person name="Federspiel N.A."/>
            <person name="Chibana H."/>
            <person name="Dungan J."/>
            <person name="Kalman S."/>
            <person name="Magee B.B."/>
            <person name="Newport G."/>
            <person name="Thorstenson Y.R."/>
            <person name="Agabian N."/>
            <person name="Magee P.T."/>
            <person name="Davis R.W."/>
            <person name="Scherer S."/>
        </authorList>
    </citation>
    <scope>NUCLEOTIDE SEQUENCE [LARGE SCALE GENOMIC DNA]</scope>
    <source>
        <strain evidence="9">SC5314 / ATCC MYA-2876</strain>
    </source>
</reference>
<dbReference type="SUPFAM" id="SSF103473">
    <property type="entry name" value="MFS general substrate transporter"/>
    <property type="match status" value="2"/>
</dbReference>
<protein>
    <recommendedName>
        <fullName evidence="6">Major facilitator superfamily (MFS) profile domain-containing protein</fullName>
    </recommendedName>
</protein>
<gene>
    <name evidence="8" type="ordered locus">CAALFM_C303070WA</name>
    <name evidence="7" type="ordered locus">orf19.7936</name>
</gene>
<dbReference type="KEGG" id="cal:CAALFM_C303070WA"/>
<reference evidence="8 9" key="2">
    <citation type="journal article" date="2007" name="Genome Biol.">
        <title>Assembly of the Candida albicans genome into sixteen supercontigs aligned on the eight chromosomes.</title>
        <authorList>
            <person name="van het Hoog M."/>
            <person name="Rast T.J."/>
            <person name="Martchenko M."/>
            <person name="Grindle S."/>
            <person name="Dignard D."/>
            <person name="Hogues H."/>
            <person name="Cuomo C."/>
            <person name="Berriman M."/>
            <person name="Scherer S."/>
            <person name="Magee B.B."/>
            <person name="Whiteway M."/>
            <person name="Chibana H."/>
            <person name="Nantel A."/>
            <person name="Magee P.T."/>
        </authorList>
    </citation>
    <scope>GENOME REANNOTATION</scope>
    <source>
        <strain evidence="9">SC5314 / ATCC MYA-2876</strain>
    </source>
</reference>
<dbReference type="GO" id="GO:0022857">
    <property type="term" value="F:transmembrane transporter activity"/>
    <property type="evidence" value="ECO:0007669"/>
    <property type="project" value="InterPro"/>
</dbReference>
<feature type="transmembrane region" description="Helical" evidence="5">
    <location>
        <begin position="179"/>
        <end position="199"/>
    </location>
</feature>
<sequence length="505" mass="55784">MAVSLDPRPTIFTSSHHEIIVVTLICLAQFFTQAGITLSLSTMNIILKSFDTIDSAKQVWFMGSYALTVGTFILISGKLGDLLGLKLIFVIGWIWTTVFSAITGLSNYVSVEFFIICRALQGIGFALLIPCGMGILGNIYPNGERKNLVFGCVGANGPAGAFFGAFIAALIAQLWWWPWIFWLLSIGCVVLTIISMIYIPPITHHKLESYSEFFKRIDPLGTLTGIIGLILFNFVWTQGPVVGWNTAYIIALLIIAVLSIVAFFIIELYIAKYPLVPKSVFNLKIGMVLACISCGWGSFGIWQYYYWNIILNLRKYTPIAGSLTYVPFLVMGIIAAIASSIIISHTKPSYIISFSTICFMVGCLMLSVTPIQQSYFRLTLGQMFILCWAMDMSFPAASIILSDYLPNHHQGMAGSLVSTVINYSVSLFLGMSSCVETEIKLSTHNVLLSYRSGLYFGIGVASLGIFCSLIFIFVQRNDGKGTNALLVDSEEEIIRESTEDVMEKK</sequence>
<feature type="domain" description="Major facilitator superfamily (MFS) profile" evidence="6">
    <location>
        <begin position="21"/>
        <end position="476"/>
    </location>
</feature>
<evidence type="ECO:0000259" key="6">
    <source>
        <dbReference type="PROSITE" id="PS50850"/>
    </source>
</evidence>
<dbReference type="GO" id="GO:0016020">
    <property type="term" value="C:membrane"/>
    <property type="evidence" value="ECO:0000318"/>
    <property type="project" value="GO_Central"/>
</dbReference>
<keyword evidence="9" id="KW-1185">Reference proteome</keyword>
<dbReference type="OrthoDB" id="2130629at2759"/>
<evidence type="ECO:0000313" key="9">
    <source>
        <dbReference type="Proteomes" id="UP000000559"/>
    </source>
</evidence>
<dbReference type="eggNOG" id="KOG0254">
    <property type="taxonomic scope" value="Eukaryota"/>
</dbReference>
<dbReference type="STRING" id="237561.A0A1D8PJN2"/>
<feature type="transmembrane region" description="Helical" evidence="5">
    <location>
        <begin position="453"/>
        <end position="474"/>
    </location>
</feature>
<evidence type="ECO:0000313" key="8">
    <source>
        <dbReference type="EMBL" id="AOW28338.1"/>
    </source>
</evidence>
<feature type="transmembrane region" description="Helical" evidence="5">
    <location>
        <begin position="113"/>
        <end position="136"/>
    </location>
</feature>
<feature type="transmembrane region" description="Helical" evidence="5">
    <location>
        <begin position="325"/>
        <end position="343"/>
    </location>
</feature>
<dbReference type="Gene3D" id="1.20.1250.20">
    <property type="entry name" value="MFS general substrate transporter like domains"/>
    <property type="match status" value="1"/>
</dbReference>
<dbReference type="PANTHER" id="PTHR42718:SF14">
    <property type="entry name" value="AMINOTRIAZOLE RESISTANCE PROTEIN"/>
    <property type="match status" value="1"/>
</dbReference>
<keyword evidence="4 5" id="KW-0472">Membrane</keyword>
<feature type="transmembrane region" description="Helical" evidence="5">
    <location>
        <begin position="220"/>
        <end position="236"/>
    </location>
</feature>
<dbReference type="PANTHER" id="PTHR42718">
    <property type="entry name" value="MAJOR FACILITATOR SUPERFAMILY MULTIDRUG TRANSPORTER MFSC"/>
    <property type="match status" value="1"/>
</dbReference>
<feature type="transmembrane region" description="Helical" evidence="5">
    <location>
        <begin position="87"/>
        <end position="107"/>
    </location>
</feature>
<organism evidence="8 9">
    <name type="scientific">Candida albicans (strain SC5314 / ATCC MYA-2876)</name>
    <name type="common">Yeast</name>
    <dbReference type="NCBI Taxonomy" id="237561"/>
    <lineage>
        <taxon>Eukaryota</taxon>
        <taxon>Fungi</taxon>
        <taxon>Dikarya</taxon>
        <taxon>Ascomycota</taxon>
        <taxon>Saccharomycotina</taxon>
        <taxon>Pichiomycetes</taxon>
        <taxon>Debaryomycetaceae</taxon>
        <taxon>Candida/Lodderomyces clade</taxon>
        <taxon>Candida</taxon>
    </lineage>
</organism>